<name>A0A4C1X7H2_EUMVA</name>
<comment type="caution">
    <text evidence="1">The sequence shown here is derived from an EMBL/GenBank/DDBJ whole genome shotgun (WGS) entry which is preliminary data.</text>
</comment>
<reference evidence="1 2" key="1">
    <citation type="journal article" date="2019" name="Commun. Biol.">
        <title>The bagworm genome reveals a unique fibroin gene that provides high tensile strength.</title>
        <authorList>
            <person name="Kono N."/>
            <person name="Nakamura H."/>
            <person name="Ohtoshi R."/>
            <person name="Tomita M."/>
            <person name="Numata K."/>
            <person name="Arakawa K."/>
        </authorList>
    </citation>
    <scope>NUCLEOTIDE SEQUENCE [LARGE SCALE GENOMIC DNA]</scope>
</reference>
<accession>A0A4C1X7H2</accession>
<gene>
    <name evidence="1" type="ORF">EVAR_87795_1</name>
</gene>
<evidence type="ECO:0000313" key="2">
    <source>
        <dbReference type="Proteomes" id="UP000299102"/>
    </source>
</evidence>
<dbReference type="EMBL" id="BGZK01000729">
    <property type="protein sequence ID" value="GBP58217.1"/>
    <property type="molecule type" value="Genomic_DNA"/>
</dbReference>
<proteinExistence type="predicted"/>
<keyword evidence="2" id="KW-1185">Reference proteome</keyword>
<sequence>MDHVYNRRYSFYSRVDTESVKTAAAPAPSPGVQRPRPSLVTFAVFSESALGHGPGISKEFITVSNRPCLVRLPKNIPRSCAFARGPHWGKRVFLTFMIVYGTDSAHEYLSGKGRVLRDWNSDYKMSKSRVQKIMELITPTYPEKSSPSIDLNGSTEMYVQSLSPNILDQSNPSINILKPRIQQYSCSSNHKNQDQIEELDENASSELTDNDSDYLPSRNEETTAKISKLLLLMEEGRADKFQGKGLNEIELNLSEEVIGDDIEESNFLDYELNDQQISKDKYISTGHETISTEAISNNLETHASEIIKKKKKRNLVPWTSPQKTAGFPNCTSPRLRVSRVNTTESSEPQSTLVSAVRILTNIPRLVLKLSKRKNVRKPPSQIMSLPADGLGPKARCPVTYAQSACRPMDSVLLPIQKCCARGRPIIVEWERDARHSAGLSLVRGHVLRKCNPFWMKKGAIGNFVTECYESRNEDEK</sequence>
<protein>
    <submittedName>
        <fullName evidence="1">Uncharacterized protein</fullName>
    </submittedName>
</protein>
<evidence type="ECO:0000313" key="1">
    <source>
        <dbReference type="EMBL" id="GBP58217.1"/>
    </source>
</evidence>
<dbReference type="Proteomes" id="UP000299102">
    <property type="component" value="Unassembled WGS sequence"/>
</dbReference>
<organism evidence="1 2">
    <name type="scientific">Eumeta variegata</name>
    <name type="common">Bagworm moth</name>
    <name type="synonym">Eumeta japonica</name>
    <dbReference type="NCBI Taxonomy" id="151549"/>
    <lineage>
        <taxon>Eukaryota</taxon>
        <taxon>Metazoa</taxon>
        <taxon>Ecdysozoa</taxon>
        <taxon>Arthropoda</taxon>
        <taxon>Hexapoda</taxon>
        <taxon>Insecta</taxon>
        <taxon>Pterygota</taxon>
        <taxon>Neoptera</taxon>
        <taxon>Endopterygota</taxon>
        <taxon>Lepidoptera</taxon>
        <taxon>Glossata</taxon>
        <taxon>Ditrysia</taxon>
        <taxon>Tineoidea</taxon>
        <taxon>Psychidae</taxon>
        <taxon>Oiketicinae</taxon>
        <taxon>Eumeta</taxon>
    </lineage>
</organism>
<dbReference type="AlphaFoldDB" id="A0A4C1X7H2"/>